<protein>
    <recommendedName>
        <fullName evidence="4">DUF998 domain-containing protein</fullName>
    </recommendedName>
</protein>
<feature type="transmembrane region" description="Helical" evidence="1">
    <location>
        <begin position="93"/>
        <end position="117"/>
    </location>
</feature>
<evidence type="ECO:0000256" key="1">
    <source>
        <dbReference type="SAM" id="Phobius"/>
    </source>
</evidence>
<sequence length="223" mass="22331">MDTATNTPPRAPATRVRTAGLSCLVGAAVGVAGGLVTAFLPSSVPPEAYAYPYTPAGFVAAQLSFALNHVLLLVGIAGVAWSGAVGTHRYGRAGLWVAGAGMALLTVCELVGIAAVGEPLVSPLTGLLGAGYGFASVLIGAGLVAAGVAVLRTGRWSGWARPTVLVCGLAVFVIVLPGVFGPFVAGRLALTVWMLLFGALGAALMRDHDAGARRDAAGKARTV</sequence>
<feature type="transmembrane region" description="Helical" evidence="1">
    <location>
        <begin position="186"/>
        <end position="205"/>
    </location>
</feature>
<keyword evidence="3" id="KW-1185">Reference proteome</keyword>
<accession>A0A7Z0EJX9</accession>
<comment type="caution">
    <text evidence="2">The sequence shown here is derived from an EMBL/GenBank/DDBJ whole genome shotgun (WGS) entry which is preliminary data.</text>
</comment>
<feature type="transmembrane region" description="Helical" evidence="1">
    <location>
        <begin position="60"/>
        <end position="81"/>
    </location>
</feature>
<evidence type="ECO:0000313" key="2">
    <source>
        <dbReference type="EMBL" id="NYJ33470.1"/>
    </source>
</evidence>
<dbReference type="AlphaFoldDB" id="A0A7Z0EJX9"/>
<keyword evidence="1" id="KW-0472">Membrane</keyword>
<evidence type="ECO:0008006" key="4">
    <source>
        <dbReference type="Google" id="ProtNLM"/>
    </source>
</evidence>
<reference evidence="2 3" key="1">
    <citation type="submission" date="2020-07" db="EMBL/GenBank/DDBJ databases">
        <title>Sequencing the genomes of 1000 actinobacteria strains.</title>
        <authorList>
            <person name="Klenk H.-P."/>
        </authorList>
    </citation>
    <scope>NUCLEOTIDE SEQUENCE [LARGE SCALE GENOMIC DNA]</scope>
    <source>
        <strain evidence="2 3">DSM 44442</strain>
    </source>
</reference>
<feature type="transmembrane region" description="Helical" evidence="1">
    <location>
        <begin position="21"/>
        <end position="40"/>
    </location>
</feature>
<name>A0A7Z0EJX9_9ACTN</name>
<organism evidence="2 3">
    <name type="scientific">Nocardiopsis aegyptia</name>
    <dbReference type="NCBI Taxonomy" id="220378"/>
    <lineage>
        <taxon>Bacteria</taxon>
        <taxon>Bacillati</taxon>
        <taxon>Actinomycetota</taxon>
        <taxon>Actinomycetes</taxon>
        <taxon>Streptosporangiales</taxon>
        <taxon>Nocardiopsidaceae</taxon>
        <taxon>Nocardiopsis</taxon>
    </lineage>
</organism>
<gene>
    <name evidence="2" type="ORF">HNR10_001351</name>
</gene>
<evidence type="ECO:0000313" key="3">
    <source>
        <dbReference type="Proteomes" id="UP000572051"/>
    </source>
</evidence>
<dbReference type="RefSeq" id="WP_179821665.1">
    <property type="nucleotide sequence ID" value="NZ_JACCFS010000001.1"/>
</dbReference>
<proteinExistence type="predicted"/>
<dbReference type="EMBL" id="JACCFS010000001">
    <property type="protein sequence ID" value="NYJ33470.1"/>
    <property type="molecule type" value="Genomic_DNA"/>
</dbReference>
<feature type="transmembrane region" description="Helical" evidence="1">
    <location>
        <begin position="163"/>
        <end position="180"/>
    </location>
</feature>
<feature type="transmembrane region" description="Helical" evidence="1">
    <location>
        <begin position="129"/>
        <end position="151"/>
    </location>
</feature>
<dbReference type="Proteomes" id="UP000572051">
    <property type="component" value="Unassembled WGS sequence"/>
</dbReference>
<keyword evidence="1" id="KW-0812">Transmembrane</keyword>
<keyword evidence="1" id="KW-1133">Transmembrane helix</keyword>